<dbReference type="Gene3D" id="3.30.930.10">
    <property type="entry name" value="Bira Bifunctional Protein, Domain 2"/>
    <property type="match status" value="1"/>
</dbReference>
<reference evidence="6 7" key="1">
    <citation type="submission" date="2019-10" db="EMBL/GenBank/DDBJ databases">
        <title>Epibacterium sp. nov., isolated from seawater.</title>
        <authorList>
            <person name="Zhang X."/>
            <person name="Li N."/>
        </authorList>
    </citation>
    <scope>NUCLEOTIDE SEQUENCE [LARGE SCALE GENOMIC DNA]</scope>
    <source>
        <strain evidence="6 7">SM1979</strain>
    </source>
</reference>
<evidence type="ECO:0000313" key="7">
    <source>
        <dbReference type="Proteomes" id="UP000444174"/>
    </source>
</evidence>
<evidence type="ECO:0000256" key="1">
    <source>
        <dbReference type="ARBA" id="ARBA00022598"/>
    </source>
</evidence>
<dbReference type="PANTHER" id="PTHR12835:SF5">
    <property type="entry name" value="BIOTIN--PROTEIN LIGASE"/>
    <property type="match status" value="1"/>
</dbReference>
<dbReference type="NCBIfam" id="TIGR00121">
    <property type="entry name" value="birA_ligase"/>
    <property type="match status" value="1"/>
</dbReference>
<sequence>MSWPEGYGKRILTEVDSTLDEAARIAPDLAGPEWILALKQTKGRGRRGRDWKDPKGNFAATLVLRPQGDPVRAALRSFVAALAVYDAVEAVTGRSEKLSLKWPNDVLLNGGKLAGILLESSGSQGGVDHLFIGIGVNLLETPMKEWLEPQAVWPVSVHGETGVQISPEQFLDALAAAYARYEQQFQTFGFEPIRTAWLDRAARVGEVITARTAKEEWEGTLETVDGEGNLVLNTAKGRVSIAAADIFF</sequence>
<name>A0A843Y8L3_9RHOB</name>
<accession>A0A843Y8L3</accession>
<dbReference type="GO" id="GO:0004077">
    <property type="term" value="F:biotin--[biotin carboxyl-carrier protein] ligase activity"/>
    <property type="evidence" value="ECO:0007669"/>
    <property type="project" value="UniProtKB-EC"/>
</dbReference>
<feature type="domain" description="BPL/LPL catalytic" evidence="5">
    <location>
        <begin position="5"/>
        <end position="186"/>
    </location>
</feature>
<evidence type="ECO:0000256" key="2">
    <source>
        <dbReference type="ARBA" id="ARBA00023267"/>
    </source>
</evidence>
<keyword evidence="2" id="KW-0092">Biotin</keyword>
<dbReference type="InterPro" id="IPR004143">
    <property type="entry name" value="BPL_LPL_catalytic"/>
</dbReference>
<dbReference type="InterPro" id="IPR045864">
    <property type="entry name" value="aa-tRNA-synth_II/BPL/LPL"/>
</dbReference>
<dbReference type="CDD" id="cd16442">
    <property type="entry name" value="BPL"/>
    <property type="match status" value="1"/>
</dbReference>
<comment type="catalytic activity">
    <reaction evidence="4">
        <text>biotin + L-lysyl-[protein] + ATP = N(6)-biotinyl-L-lysyl-[protein] + AMP + diphosphate + H(+)</text>
        <dbReference type="Rhea" id="RHEA:11756"/>
        <dbReference type="Rhea" id="RHEA-COMP:9752"/>
        <dbReference type="Rhea" id="RHEA-COMP:10505"/>
        <dbReference type="ChEBI" id="CHEBI:15378"/>
        <dbReference type="ChEBI" id="CHEBI:29969"/>
        <dbReference type="ChEBI" id="CHEBI:30616"/>
        <dbReference type="ChEBI" id="CHEBI:33019"/>
        <dbReference type="ChEBI" id="CHEBI:57586"/>
        <dbReference type="ChEBI" id="CHEBI:83144"/>
        <dbReference type="ChEBI" id="CHEBI:456215"/>
        <dbReference type="EC" id="6.3.4.15"/>
    </reaction>
</comment>
<dbReference type="EMBL" id="WIBF01000001">
    <property type="protein sequence ID" value="MQQ07550.1"/>
    <property type="molecule type" value="Genomic_DNA"/>
</dbReference>
<dbReference type="Proteomes" id="UP000444174">
    <property type="component" value="Unassembled WGS sequence"/>
</dbReference>
<dbReference type="PROSITE" id="PS51733">
    <property type="entry name" value="BPL_LPL_CATALYTIC"/>
    <property type="match status" value="1"/>
</dbReference>
<protein>
    <recommendedName>
        <fullName evidence="3">biotin--[biotin carboxyl-carrier protein] ligase</fullName>
        <ecNumber evidence="3">6.3.4.15</ecNumber>
    </recommendedName>
</protein>
<organism evidence="6 7">
    <name type="scientific">Tritonibacter litoralis</name>
    <dbReference type="NCBI Taxonomy" id="2662264"/>
    <lineage>
        <taxon>Bacteria</taxon>
        <taxon>Pseudomonadati</taxon>
        <taxon>Pseudomonadota</taxon>
        <taxon>Alphaproteobacteria</taxon>
        <taxon>Rhodobacterales</taxon>
        <taxon>Paracoccaceae</taxon>
        <taxon>Tritonibacter</taxon>
    </lineage>
</organism>
<dbReference type="PANTHER" id="PTHR12835">
    <property type="entry name" value="BIOTIN PROTEIN LIGASE"/>
    <property type="match status" value="1"/>
</dbReference>
<evidence type="ECO:0000259" key="5">
    <source>
        <dbReference type="PROSITE" id="PS51733"/>
    </source>
</evidence>
<dbReference type="AlphaFoldDB" id="A0A843Y8L3"/>
<keyword evidence="7" id="KW-1185">Reference proteome</keyword>
<evidence type="ECO:0000256" key="4">
    <source>
        <dbReference type="ARBA" id="ARBA00047846"/>
    </source>
</evidence>
<dbReference type="SUPFAM" id="SSF55681">
    <property type="entry name" value="Class II aaRS and biotin synthetases"/>
    <property type="match status" value="1"/>
</dbReference>
<dbReference type="Pfam" id="PF02237">
    <property type="entry name" value="BPL_C"/>
    <property type="match status" value="1"/>
</dbReference>
<evidence type="ECO:0000256" key="3">
    <source>
        <dbReference type="ARBA" id="ARBA00024227"/>
    </source>
</evidence>
<dbReference type="Pfam" id="PF03099">
    <property type="entry name" value="BPL_LplA_LipB"/>
    <property type="match status" value="1"/>
</dbReference>
<dbReference type="InterPro" id="IPR003142">
    <property type="entry name" value="BPL_C"/>
</dbReference>
<gene>
    <name evidence="6" type="ORF">GFB49_03705</name>
</gene>
<evidence type="ECO:0000313" key="6">
    <source>
        <dbReference type="EMBL" id="MQQ07550.1"/>
    </source>
</evidence>
<dbReference type="InterPro" id="IPR004408">
    <property type="entry name" value="Biotin_CoA_COase_ligase"/>
</dbReference>
<keyword evidence="1 6" id="KW-0436">Ligase</keyword>
<dbReference type="RefSeq" id="WP_153214422.1">
    <property type="nucleotide sequence ID" value="NZ_WIBF01000001.1"/>
</dbReference>
<dbReference type="GO" id="GO:0005737">
    <property type="term" value="C:cytoplasm"/>
    <property type="evidence" value="ECO:0007669"/>
    <property type="project" value="TreeGrafter"/>
</dbReference>
<dbReference type="EC" id="6.3.4.15" evidence="3"/>
<comment type="caution">
    <text evidence="6">The sequence shown here is derived from an EMBL/GenBank/DDBJ whole genome shotgun (WGS) entry which is preliminary data.</text>
</comment>
<proteinExistence type="predicted"/>